<feature type="region of interest" description="Disordered" evidence="1">
    <location>
        <begin position="1"/>
        <end position="48"/>
    </location>
</feature>
<accession>K0SL74</accession>
<protein>
    <submittedName>
        <fullName evidence="2">Uncharacterized protein</fullName>
    </submittedName>
</protein>
<reference evidence="2 3" key="1">
    <citation type="journal article" date="2012" name="Genome Biol.">
        <title>Genome and low-iron response of an oceanic diatom adapted to chronic iron limitation.</title>
        <authorList>
            <person name="Lommer M."/>
            <person name="Specht M."/>
            <person name="Roy A.S."/>
            <person name="Kraemer L."/>
            <person name="Andreson R."/>
            <person name="Gutowska M.A."/>
            <person name="Wolf J."/>
            <person name="Bergner S.V."/>
            <person name="Schilhabel M.B."/>
            <person name="Klostermeier U.C."/>
            <person name="Beiko R.G."/>
            <person name="Rosenstiel P."/>
            <person name="Hippler M."/>
            <person name="Laroche J."/>
        </authorList>
    </citation>
    <scope>NUCLEOTIDE SEQUENCE [LARGE SCALE GENOMIC DNA]</scope>
    <source>
        <strain evidence="2 3">CCMP1005</strain>
    </source>
</reference>
<sequence>MPPPLPRGLGPAEADAGRRDGPAGHDEREGEGARRVDAEVEAPHDDGTMMGCLRCVPFSLFLGPALLAR</sequence>
<evidence type="ECO:0000313" key="2">
    <source>
        <dbReference type="EMBL" id="EJK66100.1"/>
    </source>
</evidence>
<evidence type="ECO:0000313" key="3">
    <source>
        <dbReference type="Proteomes" id="UP000266841"/>
    </source>
</evidence>
<proteinExistence type="predicted"/>
<dbReference type="Proteomes" id="UP000266841">
    <property type="component" value="Unassembled WGS sequence"/>
</dbReference>
<dbReference type="AlphaFoldDB" id="K0SL74"/>
<gene>
    <name evidence="2" type="ORF">THAOC_12998</name>
</gene>
<organism evidence="2 3">
    <name type="scientific">Thalassiosira oceanica</name>
    <name type="common">Marine diatom</name>
    <dbReference type="NCBI Taxonomy" id="159749"/>
    <lineage>
        <taxon>Eukaryota</taxon>
        <taxon>Sar</taxon>
        <taxon>Stramenopiles</taxon>
        <taxon>Ochrophyta</taxon>
        <taxon>Bacillariophyta</taxon>
        <taxon>Coscinodiscophyceae</taxon>
        <taxon>Thalassiosirophycidae</taxon>
        <taxon>Thalassiosirales</taxon>
        <taxon>Thalassiosiraceae</taxon>
        <taxon>Thalassiosira</taxon>
    </lineage>
</organism>
<comment type="caution">
    <text evidence="2">The sequence shown here is derived from an EMBL/GenBank/DDBJ whole genome shotgun (WGS) entry which is preliminary data.</text>
</comment>
<keyword evidence="3" id="KW-1185">Reference proteome</keyword>
<name>K0SL74_THAOC</name>
<evidence type="ECO:0000256" key="1">
    <source>
        <dbReference type="SAM" id="MobiDB-lite"/>
    </source>
</evidence>
<feature type="compositionally biased region" description="Basic and acidic residues" evidence="1">
    <location>
        <begin position="15"/>
        <end position="47"/>
    </location>
</feature>
<dbReference type="EMBL" id="AGNL01015268">
    <property type="protein sequence ID" value="EJK66100.1"/>
    <property type="molecule type" value="Genomic_DNA"/>
</dbReference>